<evidence type="ECO:0000259" key="17">
    <source>
        <dbReference type="PROSITE" id="PS51194"/>
    </source>
</evidence>
<dbReference type="CDD" id="cd04488">
    <property type="entry name" value="RecG_wedge_OBF"/>
    <property type="match status" value="1"/>
</dbReference>
<evidence type="ECO:0000256" key="14">
    <source>
        <dbReference type="ARBA" id="ARBA00048988"/>
    </source>
</evidence>
<evidence type="ECO:0000256" key="6">
    <source>
        <dbReference type="ARBA" id="ARBA00022806"/>
    </source>
</evidence>
<dbReference type="SMART" id="SM00487">
    <property type="entry name" value="DEXDc"/>
    <property type="match status" value="1"/>
</dbReference>
<keyword evidence="7 15" id="KW-0067">ATP-binding</keyword>
<evidence type="ECO:0000256" key="15">
    <source>
        <dbReference type="RuleBase" id="RU363016"/>
    </source>
</evidence>
<name>A0A1X7J0L8_9BACT</name>
<evidence type="ECO:0000256" key="4">
    <source>
        <dbReference type="ARBA" id="ARBA00022763"/>
    </source>
</evidence>
<dbReference type="Pfam" id="PF00270">
    <property type="entry name" value="DEAD"/>
    <property type="match status" value="1"/>
</dbReference>
<dbReference type="InterPro" id="IPR012340">
    <property type="entry name" value="NA-bd_OB-fold"/>
</dbReference>
<dbReference type="PROSITE" id="PS51192">
    <property type="entry name" value="HELICASE_ATP_BIND_1"/>
    <property type="match status" value="1"/>
</dbReference>
<dbReference type="SUPFAM" id="SSF50249">
    <property type="entry name" value="Nucleic acid-binding proteins"/>
    <property type="match status" value="1"/>
</dbReference>
<evidence type="ECO:0000256" key="8">
    <source>
        <dbReference type="ARBA" id="ARBA00023125"/>
    </source>
</evidence>
<keyword evidence="9 15" id="KW-0233">DNA recombination</keyword>
<protein>
    <recommendedName>
        <fullName evidence="2 15">ATP-dependent DNA helicase RecG</fullName>
        <ecNumber evidence="13 15">5.6.2.4</ecNumber>
    </recommendedName>
</protein>
<dbReference type="PROSITE" id="PS51194">
    <property type="entry name" value="HELICASE_CTER"/>
    <property type="match status" value="1"/>
</dbReference>
<dbReference type="NCBIfam" id="TIGR00643">
    <property type="entry name" value="recG"/>
    <property type="match status" value="1"/>
</dbReference>
<feature type="domain" description="Helicase ATP-binding" evidence="16">
    <location>
        <begin position="277"/>
        <end position="437"/>
    </location>
</feature>
<organism evidence="18 19">
    <name type="scientific">Dethiosulfovibrio salsuginis</name>
    <dbReference type="NCBI Taxonomy" id="561720"/>
    <lineage>
        <taxon>Bacteria</taxon>
        <taxon>Thermotogati</taxon>
        <taxon>Synergistota</taxon>
        <taxon>Synergistia</taxon>
        <taxon>Synergistales</taxon>
        <taxon>Dethiosulfovibrionaceae</taxon>
        <taxon>Dethiosulfovibrio</taxon>
    </lineage>
</organism>
<evidence type="ECO:0000256" key="9">
    <source>
        <dbReference type="ARBA" id="ARBA00023172"/>
    </source>
</evidence>
<keyword evidence="11" id="KW-0413">Isomerase</keyword>
<dbReference type="EMBL" id="FXBB01000007">
    <property type="protein sequence ID" value="SMG21136.1"/>
    <property type="molecule type" value="Genomic_DNA"/>
</dbReference>
<dbReference type="GO" id="GO:0005524">
    <property type="term" value="F:ATP binding"/>
    <property type="evidence" value="ECO:0007669"/>
    <property type="project" value="UniProtKB-KW"/>
</dbReference>
<dbReference type="AlphaFoldDB" id="A0A1X7J0L8"/>
<keyword evidence="8" id="KW-0238">DNA-binding</keyword>
<dbReference type="Pfam" id="PF17191">
    <property type="entry name" value="RecG_wedge"/>
    <property type="match status" value="1"/>
</dbReference>
<dbReference type="GO" id="GO:0003677">
    <property type="term" value="F:DNA binding"/>
    <property type="evidence" value="ECO:0007669"/>
    <property type="project" value="UniProtKB-KW"/>
</dbReference>
<dbReference type="EC" id="5.6.2.4" evidence="13 15"/>
<dbReference type="Gene3D" id="3.40.50.300">
    <property type="entry name" value="P-loop containing nucleotide triphosphate hydrolases"/>
    <property type="match status" value="2"/>
</dbReference>
<dbReference type="InterPro" id="IPR011545">
    <property type="entry name" value="DEAD/DEAH_box_helicase_dom"/>
</dbReference>
<evidence type="ECO:0000256" key="13">
    <source>
        <dbReference type="ARBA" id="ARBA00034808"/>
    </source>
</evidence>
<dbReference type="GO" id="GO:0043138">
    <property type="term" value="F:3'-5' DNA helicase activity"/>
    <property type="evidence" value="ECO:0007669"/>
    <property type="project" value="UniProtKB-EC"/>
</dbReference>
<dbReference type="OrthoDB" id="9804325at2"/>
<dbReference type="GO" id="GO:0006310">
    <property type="term" value="P:DNA recombination"/>
    <property type="evidence" value="ECO:0007669"/>
    <property type="project" value="UniProtKB-UniRule"/>
</dbReference>
<evidence type="ECO:0000256" key="7">
    <source>
        <dbReference type="ARBA" id="ARBA00022840"/>
    </source>
</evidence>
<dbReference type="Pfam" id="PF19833">
    <property type="entry name" value="RecG_dom3_C"/>
    <property type="match status" value="1"/>
</dbReference>
<gene>
    <name evidence="18" type="ORF">SAMN06275492_10733</name>
</gene>
<dbReference type="PANTHER" id="PTHR47964:SF1">
    <property type="entry name" value="ATP-DEPENDENT DNA HELICASE HOMOLOG RECG, CHLOROPLASTIC"/>
    <property type="match status" value="1"/>
</dbReference>
<keyword evidence="5 15" id="KW-0378">Hydrolase</keyword>
<evidence type="ECO:0000313" key="18">
    <source>
        <dbReference type="EMBL" id="SMG21136.1"/>
    </source>
</evidence>
<dbReference type="CDD" id="cd17992">
    <property type="entry name" value="DEXHc_RecG"/>
    <property type="match status" value="1"/>
</dbReference>
<dbReference type="PANTHER" id="PTHR47964">
    <property type="entry name" value="ATP-DEPENDENT DNA HELICASE HOMOLOG RECG, CHLOROPLASTIC"/>
    <property type="match status" value="1"/>
</dbReference>
<dbReference type="RefSeq" id="WP_085544096.1">
    <property type="nucleotide sequence ID" value="NZ_FXBB01000007.1"/>
</dbReference>
<evidence type="ECO:0000256" key="2">
    <source>
        <dbReference type="ARBA" id="ARBA00017846"/>
    </source>
</evidence>
<dbReference type="Proteomes" id="UP000193355">
    <property type="component" value="Unassembled WGS sequence"/>
</dbReference>
<proteinExistence type="inferred from homology"/>
<keyword evidence="6 15" id="KW-0347">Helicase</keyword>
<dbReference type="InterPro" id="IPR014001">
    <property type="entry name" value="Helicase_ATP-bd"/>
</dbReference>
<evidence type="ECO:0000256" key="5">
    <source>
        <dbReference type="ARBA" id="ARBA00022801"/>
    </source>
</evidence>
<dbReference type="SMART" id="SM00490">
    <property type="entry name" value="HELICc"/>
    <property type="match status" value="1"/>
</dbReference>
<evidence type="ECO:0000313" key="19">
    <source>
        <dbReference type="Proteomes" id="UP000193355"/>
    </source>
</evidence>
<sequence>MIDLTSPVDCLKGVGKARSSRLARLEIETVEDLLHFYPRRYEDRRAISKLSEISPDSVCSSIVKVISVDSRVSSRKKMILTEAMVSDGTALVSAIWFNSRNLANLLAPGRSLGLHGRVSYKGGLRQFVNPEVEVLWEDRPPRQMGCIVAVYALTAGLSDQWMRTTVDHVLRDFLCAVDDPIPESIRSELGLIDLRLAIETMHRPPSPEAWRDARKRLAFDELFTLQLGLATVRSRRDKVVGAPALPCNGPLRSSLERALPFALSSDQSRVLDEIGGDMASDVPMNRLLQGDVGSGKTAVALLAMMQAVDGGAQAALMVPTSVLAQQHGSRIESMLSPYGVRVETLIGGLPQGERRSLLEDISSGDVNVVIGTHALIQEDVSFKKLGLVVIDEQHRFGVLQRVAIGTKGVPHVLVMTATPIPRTLALSVYGDLSVSVIRTMPKGRIPVKTRVIGEHKVDDLYGFMEKEIGRDRRVFWVCPIIEGSEHLDAGPLEDRFAALEARFGDKVGMIHGRMALSARQEVMRSFASGEKPILACTTVIEVGVDVPEATVMVVENAERFGLSQLHQLRGRVGRGSEQAWCFLLGKPKTTEGVQRLEALCRSSDGFAVAEADMAIRGPGEICGVRQHGITDFKVADLIRDVELLETARERAFRLVEEDRDLSSFPSLRDAVLRRYGRKLGIATTA</sequence>
<comment type="function">
    <text evidence="15">Plays a critical role in recombination and DNA repair. Helps process Holliday junction intermediates to mature products by catalyzing branch migration. Has replication fork regression activity, unwinds stalled or blocked replication forks to make a HJ that can be resolved. Has a DNA unwinding activity characteristic of a DNA helicase with 3'-5' polarity.</text>
</comment>
<evidence type="ECO:0000256" key="10">
    <source>
        <dbReference type="ARBA" id="ARBA00023204"/>
    </source>
</evidence>
<dbReference type="Gene3D" id="2.40.50.140">
    <property type="entry name" value="Nucleic acid-binding proteins"/>
    <property type="match status" value="1"/>
</dbReference>
<comment type="catalytic activity">
    <reaction evidence="12 15">
        <text>Couples ATP hydrolysis with the unwinding of duplex DNA by translocating in the 3'-5' direction.</text>
        <dbReference type="EC" id="5.6.2.4"/>
    </reaction>
</comment>
<dbReference type="InterPro" id="IPR045562">
    <property type="entry name" value="RecG_dom3_C"/>
</dbReference>
<dbReference type="GO" id="GO:0006281">
    <property type="term" value="P:DNA repair"/>
    <property type="evidence" value="ECO:0007669"/>
    <property type="project" value="UniProtKB-UniRule"/>
</dbReference>
<evidence type="ECO:0000256" key="11">
    <source>
        <dbReference type="ARBA" id="ARBA00023235"/>
    </source>
</evidence>
<reference evidence="19" key="1">
    <citation type="submission" date="2017-04" db="EMBL/GenBank/DDBJ databases">
        <authorList>
            <person name="Varghese N."/>
            <person name="Submissions S."/>
        </authorList>
    </citation>
    <scope>NUCLEOTIDE SEQUENCE [LARGE SCALE GENOMIC DNA]</scope>
    <source>
        <strain evidence="19">USBA 82</strain>
    </source>
</reference>
<comment type="catalytic activity">
    <reaction evidence="14 15">
        <text>ATP + H2O = ADP + phosphate + H(+)</text>
        <dbReference type="Rhea" id="RHEA:13065"/>
        <dbReference type="ChEBI" id="CHEBI:15377"/>
        <dbReference type="ChEBI" id="CHEBI:15378"/>
        <dbReference type="ChEBI" id="CHEBI:30616"/>
        <dbReference type="ChEBI" id="CHEBI:43474"/>
        <dbReference type="ChEBI" id="CHEBI:456216"/>
        <dbReference type="EC" id="5.6.2.4"/>
    </reaction>
</comment>
<feature type="domain" description="Helicase C-terminal" evidence="17">
    <location>
        <begin position="456"/>
        <end position="614"/>
    </location>
</feature>
<dbReference type="NCBIfam" id="NF008168">
    <property type="entry name" value="PRK10917.2-2"/>
    <property type="match status" value="1"/>
</dbReference>
<dbReference type="InterPro" id="IPR033454">
    <property type="entry name" value="RecG_wedge"/>
</dbReference>
<evidence type="ECO:0000256" key="3">
    <source>
        <dbReference type="ARBA" id="ARBA00022741"/>
    </source>
</evidence>
<keyword evidence="19" id="KW-1185">Reference proteome</keyword>
<dbReference type="InterPro" id="IPR004609">
    <property type="entry name" value="ATP-dep_DNA_helicase_RecG"/>
</dbReference>
<evidence type="ECO:0000259" key="16">
    <source>
        <dbReference type="PROSITE" id="PS51192"/>
    </source>
</evidence>
<dbReference type="NCBIfam" id="NF008165">
    <property type="entry name" value="PRK10917.1-3"/>
    <property type="match status" value="1"/>
</dbReference>
<keyword evidence="10 15" id="KW-0234">DNA repair</keyword>
<keyword evidence="4 15" id="KW-0227">DNA damage</keyword>
<dbReference type="InterPro" id="IPR047112">
    <property type="entry name" value="RecG/Mfd"/>
</dbReference>
<evidence type="ECO:0000256" key="1">
    <source>
        <dbReference type="ARBA" id="ARBA00007504"/>
    </source>
</evidence>
<dbReference type="InterPro" id="IPR001650">
    <property type="entry name" value="Helicase_C-like"/>
</dbReference>
<dbReference type="STRING" id="561720.SAMN06275492_10733"/>
<accession>A0A1X7J0L8</accession>
<comment type="similarity">
    <text evidence="1 15">Belongs to the helicase family. RecG subfamily.</text>
</comment>
<dbReference type="GO" id="GO:0016887">
    <property type="term" value="F:ATP hydrolysis activity"/>
    <property type="evidence" value="ECO:0007669"/>
    <property type="project" value="RHEA"/>
</dbReference>
<keyword evidence="3 15" id="KW-0547">Nucleotide-binding</keyword>
<dbReference type="Pfam" id="PF00271">
    <property type="entry name" value="Helicase_C"/>
    <property type="match status" value="1"/>
</dbReference>
<dbReference type="SUPFAM" id="SSF52540">
    <property type="entry name" value="P-loop containing nucleoside triphosphate hydrolases"/>
    <property type="match status" value="2"/>
</dbReference>
<dbReference type="InterPro" id="IPR027417">
    <property type="entry name" value="P-loop_NTPase"/>
</dbReference>
<evidence type="ECO:0000256" key="12">
    <source>
        <dbReference type="ARBA" id="ARBA00034617"/>
    </source>
</evidence>